<reference evidence="2 3" key="1">
    <citation type="submission" date="2015-06" db="EMBL/GenBank/DDBJ databases">
        <authorList>
            <person name="Kim K.M."/>
        </authorList>
    </citation>
    <scope>NUCLEOTIDE SEQUENCE [LARGE SCALE GENOMIC DNA]</scope>
    <source>
        <strain evidence="2 3">KCTC 22370</strain>
    </source>
</reference>
<sequence>MRNISLRNALVLDAASCALFFALCAGATAAVAGILGLPAMIVAAAGWICLPVAILLAFLAIRPVRPLLLLAAIGNAGWVLASLAVWLTHFGDLTVAGHVVILAQAIAVELFVILEWRGWKQLGGQSATAS</sequence>
<dbReference type="Proteomes" id="UP000037643">
    <property type="component" value="Chromosome"/>
</dbReference>
<dbReference type="KEGG" id="amx:AM2010_920"/>
<evidence type="ECO:0000313" key="3">
    <source>
        <dbReference type="Proteomes" id="UP000037643"/>
    </source>
</evidence>
<dbReference type="OrthoDB" id="7450508at2"/>
<evidence type="ECO:0000313" key="2">
    <source>
        <dbReference type="EMBL" id="AKM06998.1"/>
    </source>
</evidence>
<keyword evidence="1" id="KW-0812">Transmembrane</keyword>
<organism evidence="2 3">
    <name type="scientific">Pelagerythrobacter marensis</name>
    <dbReference type="NCBI Taxonomy" id="543877"/>
    <lineage>
        <taxon>Bacteria</taxon>
        <taxon>Pseudomonadati</taxon>
        <taxon>Pseudomonadota</taxon>
        <taxon>Alphaproteobacteria</taxon>
        <taxon>Sphingomonadales</taxon>
        <taxon>Erythrobacteraceae</taxon>
        <taxon>Pelagerythrobacter</taxon>
    </lineage>
</organism>
<feature type="transmembrane region" description="Helical" evidence="1">
    <location>
        <begin position="39"/>
        <end position="60"/>
    </location>
</feature>
<dbReference type="PATRIC" id="fig|543877.4.peg.929"/>
<gene>
    <name evidence="2" type="ORF">AM2010_920</name>
</gene>
<evidence type="ECO:0000256" key="1">
    <source>
        <dbReference type="SAM" id="Phobius"/>
    </source>
</evidence>
<keyword evidence="1" id="KW-0472">Membrane</keyword>
<dbReference type="EMBL" id="CP011805">
    <property type="protein sequence ID" value="AKM06998.1"/>
    <property type="molecule type" value="Genomic_DNA"/>
</dbReference>
<name>A0A0G3X9D0_9SPHN</name>
<keyword evidence="3" id="KW-1185">Reference proteome</keyword>
<feature type="transmembrane region" description="Helical" evidence="1">
    <location>
        <begin position="93"/>
        <end position="114"/>
    </location>
</feature>
<feature type="transmembrane region" description="Helical" evidence="1">
    <location>
        <begin position="67"/>
        <end position="87"/>
    </location>
</feature>
<dbReference type="RefSeq" id="WP_150115233.1">
    <property type="nucleotide sequence ID" value="NZ_CP011805.1"/>
</dbReference>
<proteinExistence type="predicted"/>
<accession>A0A0G3X9D0</accession>
<protein>
    <submittedName>
        <fullName evidence="2">Uncharacterized protein</fullName>
    </submittedName>
</protein>
<keyword evidence="1" id="KW-1133">Transmembrane helix</keyword>
<dbReference type="AlphaFoldDB" id="A0A0G3X9D0"/>